<evidence type="ECO:0000256" key="3">
    <source>
        <dbReference type="ARBA" id="ARBA00022490"/>
    </source>
</evidence>
<dbReference type="NCBIfam" id="TIGR01087">
    <property type="entry name" value="murD"/>
    <property type="match status" value="1"/>
</dbReference>
<dbReference type="AlphaFoldDB" id="A0A9D1FJ80"/>
<evidence type="ECO:0000313" key="11">
    <source>
        <dbReference type="EMBL" id="HIS74702.1"/>
    </source>
</evidence>
<keyword evidence="5 7" id="KW-0547">Nucleotide-binding</keyword>
<dbReference type="Proteomes" id="UP000886865">
    <property type="component" value="Unassembled WGS sequence"/>
</dbReference>
<dbReference type="PANTHER" id="PTHR43692">
    <property type="entry name" value="UDP-N-ACETYLMURAMOYLALANINE--D-GLUTAMATE LIGASE"/>
    <property type="match status" value="1"/>
</dbReference>
<dbReference type="InterPro" id="IPR005762">
    <property type="entry name" value="MurD"/>
</dbReference>
<dbReference type="GO" id="GO:0005737">
    <property type="term" value="C:cytoplasm"/>
    <property type="evidence" value="ECO:0007669"/>
    <property type="project" value="UniProtKB-SubCell"/>
</dbReference>
<keyword evidence="7 8" id="KW-0961">Cell wall biogenesis/degradation</keyword>
<dbReference type="InterPro" id="IPR036565">
    <property type="entry name" value="Mur-like_cat_sf"/>
</dbReference>
<keyword evidence="7 8" id="KW-0132">Cell division</keyword>
<keyword evidence="7 8" id="KW-0131">Cell cycle</keyword>
<evidence type="ECO:0000259" key="10">
    <source>
        <dbReference type="Pfam" id="PF08245"/>
    </source>
</evidence>
<sequence>MKDKVLIVGFSVTGIAAARYLSSFCNVYLTESAQKKDEDSKDIIELEKSGVKLEFGAHSDEFIKGAKFAIISPSIPRDAQILKELEKNNVEYFSDIEYIFRYIKDKAKPQMVVVTGTNGKTTTTLLMSHIFSEKYIAPYCGNVGTSPFDCLNNNPDYLIVEASSYQLNYSKELAPKIAVFCNLTPDHLAWHGGIDGYFEAKAAIFKRMDKNSHAILNFDDERVKNLAEKLNCNTHFFALEKSELPCIEGNCYIENNAIYYGAEKIIDTKDVPIVGNHNLQNVMGCIIAAKVENIDNKTIVSAIESFKAPAHRCEFIRMLDETAYYNDSKATNPEAAIVAINSFKGKKTVLIAGGRDKNTSLKEFIELVKQRISKVVLIGEATDRFTDELYSSGYTNIVHAQSLEEAIDLASLDKPDVVLLSPACASFDMFKNYEERGEAFRRYVLSKKQLVSR</sequence>
<keyword evidence="7 8" id="KW-0133">Cell shape</keyword>
<evidence type="ECO:0000256" key="6">
    <source>
        <dbReference type="ARBA" id="ARBA00022840"/>
    </source>
</evidence>
<reference evidence="11" key="1">
    <citation type="submission" date="2020-10" db="EMBL/GenBank/DDBJ databases">
        <authorList>
            <person name="Gilroy R."/>
        </authorList>
    </citation>
    <scope>NUCLEOTIDE SEQUENCE</scope>
    <source>
        <strain evidence="11">CHK152-2871</strain>
    </source>
</reference>
<dbReference type="GO" id="GO:0071555">
    <property type="term" value="P:cell wall organization"/>
    <property type="evidence" value="ECO:0007669"/>
    <property type="project" value="UniProtKB-KW"/>
</dbReference>
<comment type="catalytic activity">
    <reaction evidence="7 8">
        <text>UDP-N-acetyl-alpha-D-muramoyl-L-alanine + D-glutamate + ATP = UDP-N-acetyl-alpha-D-muramoyl-L-alanyl-D-glutamate + ADP + phosphate + H(+)</text>
        <dbReference type="Rhea" id="RHEA:16429"/>
        <dbReference type="ChEBI" id="CHEBI:15378"/>
        <dbReference type="ChEBI" id="CHEBI:29986"/>
        <dbReference type="ChEBI" id="CHEBI:30616"/>
        <dbReference type="ChEBI" id="CHEBI:43474"/>
        <dbReference type="ChEBI" id="CHEBI:83898"/>
        <dbReference type="ChEBI" id="CHEBI:83900"/>
        <dbReference type="ChEBI" id="CHEBI:456216"/>
        <dbReference type="EC" id="6.3.2.9"/>
    </reaction>
</comment>
<dbReference type="GO" id="GO:0051301">
    <property type="term" value="P:cell division"/>
    <property type="evidence" value="ECO:0007669"/>
    <property type="project" value="UniProtKB-KW"/>
</dbReference>
<comment type="subcellular location">
    <subcellularLocation>
        <location evidence="1 7 8">Cytoplasm</location>
    </subcellularLocation>
</comment>
<dbReference type="SUPFAM" id="SSF51984">
    <property type="entry name" value="MurCD N-terminal domain"/>
    <property type="match status" value="1"/>
</dbReference>
<dbReference type="GO" id="GO:0009252">
    <property type="term" value="P:peptidoglycan biosynthetic process"/>
    <property type="evidence" value="ECO:0007669"/>
    <property type="project" value="UniProtKB-UniRule"/>
</dbReference>
<dbReference type="Pfam" id="PF08245">
    <property type="entry name" value="Mur_ligase_M"/>
    <property type="match status" value="1"/>
</dbReference>
<evidence type="ECO:0000259" key="9">
    <source>
        <dbReference type="Pfam" id="PF02875"/>
    </source>
</evidence>
<comment type="caution">
    <text evidence="11">The sequence shown here is derived from an EMBL/GenBank/DDBJ whole genome shotgun (WGS) entry which is preliminary data.</text>
</comment>
<dbReference type="InterPro" id="IPR013221">
    <property type="entry name" value="Mur_ligase_cen"/>
</dbReference>
<keyword evidence="7 8" id="KW-0573">Peptidoglycan synthesis</keyword>
<gene>
    <name evidence="7 11" type="primary">murD</name>
    <name evidence="11" type="ORF">IAA86_06750</name>
</gene>
<reference evidence="11" key="2">
    <citation type="journal article" date="2021" name="PeerJ">
        <title>Extensive microbial diversity within the chicken gut microbiome revealed by metagenomics and culture.</title>
        <authorList>
            <person name="Gilroy R."/>
            <person name="Ravi A."/>
            <person name="Getino M."/>
            <person name="Pursley I."/>
            <person name="Horton D.L."/>
            <person name="Alikhan N.F."/>
            <person name="Baker D."/>
            <person name="Gharbi K."/>
            <person name="Hall N."/>
            <person name="Watson M."/>
            <person name="Adriaenssens E.M."/>
            <person name="Foster-Nyarko E."/>
            <person name="Jarju S."/>
            <person name="Secka A."/>
            <person name="Antonio M."/>
            <person name="Oren A."/>
            <person name="Chaudhuri R.R."/>
            <person name="La Ragione R."/>
            <person name="Hildebrand F."/>
            <person name="Pallen M.J."/>
        </authorList>
    </citation>
    <scope>NUCLEOTIDE SEQUENCE</scope>
    <source>
        <strain evidence="11">CHK152-2871</strain>
    </source>
</reference>
<dbReference type="Gene3D" id="3.40.1190.10">
    <property type="entry name" value="Mur-like, catalytic domain"/>
    <property type="match status" value="1"/>
</dbReference>
<evidence type="ECO:0000256" key="8">
    <source>
        <dbReference type="RuleBase" id="RU003664"/>
    </source>
</evidence>
<evidence type="ECO:0000256" key="4">
    <source>
        <dbReference type="ARBA" id="ARBA00022598"/>
    </source>
</evidence>
<dbReference type="Gene3D" id="3.40.50.720">
    <property type="entry name" value="NAD(P)-binding Rossmann-like Domain"/>
    <property type="match status" value="1"/>
</dbReference>
<evidence type="ECO:0000256" key="2">
    <source>
        <dbReference type="ARBA" id="ARBA00004752"/>
    </source>
</evidence>
<dbReference type="GO" id="GO:0008764">
    <property type="term" value="F:UDP-N-acetylmuramoylalanine-D-glutamate ligase activity"/>
    <property type="evidence" value="ECO:0007669"/>
    <property type="project" value="UniProtKB-UniRule"/>
</dbReference>
<dbReference type="InterPro" id="IPR004101">
    <property type="entry name" value="Mur_ligase_C"/>
</dbReference>
<evidence type="ECO:0000256" key="7">
    <source>
        <dbReference type="HAMAP-Rule" id="MF_00639"/>
    </source>
</evidence>
<evidence type="ECO:0000256" key="5">
    <source>
        <dbReference type="ARBA" id="ARBA00022741"/>
    </source>
</evidence>
<evidence type="ECO:0000313" key="12">
    <source>
        <dbReference type="Proteomes" id="UP000886865"/>
    </source>
</evidence>
<dbReference type="Pfam" id="PF02875">
    <property type="entry name" value="Mur_ligase_C"/>
    <property type="match status" value="1"/>
</dbReference>
<keyword evidence="3 7" id="KW-0963">Cytoplasm</keyword>
<evidence type="ECO:0000256" key="1">
    <source>
        <dbReference type="ARBA" id="ARBA00004496"/>
    </source>
</evidence>
<comment type="similarity">
    <text evidence="7">Belongs to the MurCDEF family.</text>
</comment>
<keyword evidence="4 7" id="KW-0436">Ligase</keyword>
<dbReference type="GO" id="GO:0008360">
    <property type="term" value="P:regulation of cell shape"/>
    <property type="evidence" value="ECO:0007669"/>
    <property type="project" value="UniProtKB-KW"/>
</dbReference>
<organism evidence="11 12">
    <name type="scientific">Candidatus Galligastranaerophilus intestinavium</name>
    <dbReference type="NCBI Taxonomy" id="2840836"/>
    <lineage>
        <taxon>Bacteria</taxon>
        <taxon>Candidatus Galligastranaerophilus</taxon>
    </lineage>
</organism>
<dbReference type="HAMAP" id="MF_00639">
    <property type="entry name" value="MurD"/>
    <property type="match status" value="1"/>
</dbReference>
<proteinExistence type="inferred from homology"/>
<dbReference type="Gene3D" id="3.90.190.20">
    <property type="entry name" value="Mur ligase, C-terminal domain"/>
    <property type="match status" value="1"/>
</dbReference>
<feature type="domain" description="Mur ligase C-terminal" evidence="9">
    <location>
        <begin position="311"/>
        <end position="424"/>
    </location>
</feature>
<feature type="binding site" evidence="7">
    <location>
        <begin position="116"/>
        <end position="122"/>
    </location>
    <ligand>
        <name>ATP</name>
        <dbReference type="ChEBI" id="CHEBI:30616"/>
    </ligand>
</feature>
<name>A0A9D1FJ80_9BACT</name>
<comment type="function">
    <text evidence="7 8">Cell wall formation. Catalyzes the addition of glutamate to the nucleotide precursor UDP-N-acetylmuramoyl-L-alanine (UMA).</text>
</comment>
<dbReference type="GO" id="GO:0005524">
    <property type="term" value="F:ATP binding"/>
    <property type="evidence" value="ECO:0007669"/>
    <property type="project" value="UniProtKB-UniRule"/>
</dbReference>
<keyword evidence="6 7" id="KW-0067">ATP-binding</keyword>
<dbReference type="PANTHER" id="PTHR43692:SF1">
    <property type="entry name" value="UDP-N-ACETYLMURAMOYLALANINE--D-GLUTAMATE LIGASE"/>
    <property type="match status" value="1"/>
</dbReference>
<comment type="pathway">
    <text evidence="2 7 8">Cell wall biogenesis; peptidoglycan biosynthesis.</text>
</comment>
<dbReference type="EC" id="6.3.2.9" evidence="7 8"/>
<dbReference type="EMBL" id="DVJQ01000056">
    <property type="protein sequence ID" value="HIS74702.1"/>
    <property type="molecule type" value="Genomic_DNA"/>
</dbReference>
<protein>
    <recommendedName>
        <fullName evidence="7 8">UDP-N-acetylmuramoylalanine--D-glutamate ligase</fullName>
        <ecNumber evidence="7 8">6.3.2.9</ecNumber>
    </recommendedName>
    <alternativeName>
        <fullName evidence="7">D-glutamic acid-adding enzyme</fullName>
    </alternativeName>
    <alternativeName>
        <fullName evidence="7">UDP-N-acetylmuramoyl-L-alanyl-D-glutamate synthetase</fullName>
    </alternativeName>
</protein>
<dbReference type="InterPro" id="IPR036615">
    <property type="entry name" value="Mur_ligase_C_dom_sf"/>
</dbReference>
<accession>A0A9D1FJ80</accession>
<dbReference type="SUPFAM" id="SSF53623">
    <property type="entry name" value="MurD-like peptide ligases, catalytic domain"/>
    <property type="match status" value="1"/>
</dbReference>
<feature type="domain" description="Mur ligase central" evidence="10">
    <location>
        <begin position="114"/>
        <end position="289"/>
    </location>
</feature>
<dbReference type="SUPFAM" id="SSF53244">
    <property type="entry name" value="MurD-like peptide ligases, peptide-binding domain"/>
    <property type="match status" value="1"/>
</dbReference>